<accession>A0A4R6J6R7</accession>
<keyword evidence="2" id="KW-1185">Reference proteome</keyword>
<dbReference type="AlphaFoldDB" id="A0A4R6J6R7"/>
<name>A0A4R6J6R7_9ACTN</name>
<proteinExistence type="predicted"/>
<protein>
    <submittedName>
        <fullName evidence="1">Uncharacterized protein</fullName>
    </submittedName>
</protein>
<sequence length="109" mass="12392">MSLGAAYVLGSRAPRSFRHNPGVTNWEFARLEYRAAGTLGADRFMDWTATFHHPGGVLRWGTDERFDDLRHLNRAGAAGWQAYDRAAMHVHNEPHRLSSVTYSMRRPVP</sequence>
<evidence type="ECO:0000313" key="1">
    <source>
        <dbReference type="EMBL" id="TDO31174.1"/>
    </source>
</evidence>
<dbReference type="EMBL" id="SNWR01000002">
    <property type="protein sequence ID" value="TDO31174.1"/>
    <property type="molecule type" value="Genomic_DNA"/>
</dbReference>
<dbReference type="Proteomes" id="UP000294901">
    <property type="component" value="Unassembled WGS sequence"/>
</dbReference>
<evidence type="ECO:0000313" key="2">
    <source>
        <dbReference type="Proteomes" id="UP000294901"/>
    </source>
</evidence>
<organism evidence="1 2">
    <name type="scientific">Paractinoplanes brasiliensis</name>
    <dbReference type="NCBI Taxonomy" id="52695"/>
    <lineage>
        <taxon>Bacteria</taxon>
        <taxon>Bacillati</taxon>
        <taxon>Actinomycetota</taxon>
        <taxon>Actinomycetes</taxon>
        <taxon>Micromonosporales</taxon>
        <taxon>Micromonosporaceae</taxon>
        <taxon>Paractinoplanes</taxon>
    </lineage>
</organism>
<comment type="caution">
    <text evidence="1">The sequence shown here is derived from an EMBL/GenBank/DDBJ whole genome shotgun (WGS) entry which is preliminary data.</text>
</comment>
<gene>
    <name evidence="1" type="ORF">C8E87_6586</name>
</gene>
<reference evidence="1 2" key="1">
    <citation type="submission" date="2019-03" db="EMBL/GenBank/DDBJ databases">
        <title>Sequencing the genomes of 1000 actinobacteria strains.</title>
        <authorList>
            <person name="Klenk H.-P."/>
        </authorList>
    </citation>
    <scope>NUCLEOTIDE SEQUENCE [LARGE SCALE GENOMIC DNA]</scope>
    <source>
        <strain evidence="1 2">DSM 43805</strain>
    </source>
</reference>